<dbReference type="Proteomes" id="UP000678895">
    <property type="component" value="Unassembled WGS sequence"/>
</dbReference>
<organism evidence="1 2">
    <name type="scientific">Paenibacillus apis</name>
    <dbReference type="NCBI Taxonomy" id="1792174"/>
    <lineage>
        <taxon>Bacteria</taxon>
        <taxon>Bacillati</taxon>
        <taxon>Bacillota</taxon>
        <taxon>Bacilli</taxon>
        <taxon>Bacillales</taxon>
        <taxon>Paenibacillaceae</taxon>
        <taxon>Paenibacillus</taxon>
    </lineage>
</organism>
<evidence type="ECO:0000313" key="1">
    <source>
        <dbReference type="EMBL" id="GIO42343.1"/>
    </source>
</evidence>
<gene>
    <name evidence="1" type="ORF">J41TS4_21010</name>
</gene>
<proteinExistence type="predicted"/>
<dbReference type="RefSeq" id="WP_301627130.1">
    <property type="nucleotide sequence ID" value="NZ_BORS01000006.1"/>
</dbReference>
<keyword evidence="2" id="KW-1185">Reference proteome</keyword>
<dbReference type="EMBL" id="BORS01000006">
    <property type="protein sequence ID" value="GIO42343.1"/>
    <property type="molecule type" value="Genomic_DNA"/>
</dbReference>
<name>A0A920CM81_9BACL</name>
<accession>A0A920CM81</accession>
<evidence type="ECO:0000313" key="2">
    <source>
        <dbReference type="Proteomes" id="UP000678895"/>
    </source>
</evidence>
<reference evidence="1" key="1">
    <citation type="submission" date="2021-03" db="EMBL/GenBank/DDBJ databases">
        <title>Antimicrobial resistance genes in bacteria isolated from Japanese honey, and their potential for conferring macrolide and lincosamide resistance in the American foulbrood pathogen Paenibacillus larvae.</title>
        <authorList>
            <person name="Okamoto M."/>
            <person name="Kumagai M."/>
            <person name="Kanamori H."/>
            <person name="Takamatsu D."/>
        </authorList>
    </citation>
    <scope>NUCLEOTIDE SEQUENCE</scope>
    <source>
        <strain evidence="1">J41TS4</strain>
    </source>
</reference>
<comment type="caution">
    <text evidence="1">The sequence shown here is derived from an EMBL/GenBank/DDBJ whole genome shotgun (WGS) entry which is preliminary data.</text>
</comment>
<sequence length="121" mass="14564">MEIVKDFYTGFEGEPEIIFYFENSEEQKYQIKTWIGYFDSIMRAIQPKENGWRGLSYYYHTDTGWFEETPWRIPDLGDALNDLQSVHKTELDQETLAVYRSIYELLHQAQSVDKEVWVEYD</sequence>
<protein>
    <submittedName>
        <fullName evidence="1">Uncharacterized protein</fullName>
    </submittedName>
</protein>
<dbReference type="AlphaFoldDB" id="A0A920CM81"/>